<dbReference type="Proteomes" id="UP000236161">
    <property type="component" value="Unassembled WGS sequence"/>
</dbReference>
<comment type="subcellular location">
    <subcellularLocation>
        <location evidence="1">Golgi apparatus membrane</location>
        <topology evidence="1">Single-pass membrane protein</topology>
    </subcellularLocation>
</comment>
<dbReference type="InterPro" id="IPR006514">
    <property type="entry name" value="IRX15/GXM/AGM"/>
</dbReference>
<evidence type="ECO:0000256" key="2">
    <source>
        <dbReference type="ARBA" id="ARBA00022692"/>
    </source>
</evidence>
<evidence type="ECO:0000256" key="1">
    <source>
        <dbReference type="ARBA" id="ARBA00004194"/>
    </source>
</evidence>
<dbReference type="GO" id="GO:0000139">
    <property type="term" value="C:Golgi membrane"/>
    <property type="evidence" value="ECO:0007669"/>
    <property type="project" value="UniProtKB-SubCell"/>
</dbReference>
<name>A0A2I0B9W5_9ASPA</name>
<dbReference type="AlphaFoldDB" id="A0A2I0B9W5"/>
<evidence type="ECO:0000256" key="3">
    <source>
        <dbReference type="ARBA" id="ARBA00022989"/>
    </source>
</evidence>
<evidence type="ECO:0000313" key="6">
    <source>
        <dbReference type="EMBL" id="PKA64577.1"/>
    </source>
</evidence>
<evidence type="ECO:0000256" key="4">
    <source>
        <dbReference type="ARBA" id="ARBA00023136"/>
    </source>
</evidence>
<dbReference type="GO" id="GO:0045492">
    <property type="term" value="P:xylan biosynthetic process"/>
    <property type="evidence" value="ECO:0007669"/>
    <property type="project" value="InterPro"/>
</dbReference>
<keyword evidence="3 5" id="KW-1133">Transmembrane helix</keyword>
<evidence type="ECO:0000256" key="5">
    <source>
        <dbReference type="SAM" id="Phobius"/>
    </source>
</evidence>
<dbReference type="NCBIfam" id="TIGR01627">
    <property type="entry name" value="A_thal_3515"/>
    <property type="match status" value="1"/>
</dbReference>
<keyword evidence="4 5" id="KW-0472">Membrane</keyword>
<keyword evidence="2 5" id="KW-0812">Transmembrane</keyword>
<accession>A0A2I0B9W5</accession>
<dbReference type="GO" id="GO:0008168">
    <property type="term" value="F:methyltransferase activity"/>
    <property type="evidence" value="ECO:0007669"/>
    <property type="project" value="UniProtKB-KW"/>
</dbReference>
<protein>
    <submittedName>
        <fullName evidence="6">Glucuronoxylan 4-O-methyltransferase 2</fullName>
    </submittedName>
</protein>
<proteinExistence type="predicted"/>
<reference evidence="6 7" key="1">
    <citation type="journal article" date="2017" name="Nature">
        <title>The Apostasia genome and the evolution of orchids.</title>
        <authorList>
            <person name="Zhang G.Q."/>
            <person name="Liu K.W."/>
            <person name="Li Z."/>
            <person name="Lohaus R."/>
            <person name="Hsiao Y.Y."/>
            <person name="Niu S.C."/>
            <person name="Wang J.Y."/>
            <person name="Lin Y.C."/>
            <person name="Xu Q."/>
            <person name="Chen L.J."/>
            <person name="Yoshida K."/>
            <person name="Fujiwara S."/>
            <person name="Wang Z.W."/>
            <person name="Zhang Y.Q."/>
            <person name="Mitsuda N."/>
            <person name="Wang M."/>
            <person name="Liu G.H."/>
            <person name="Pecoraro L."/>
            <person name="Huang H.X."/>
            <person name="Xiao X.J."/>
            <person name="Lin M."/>
            <person name="Wu X.Y."/>
            <person name="Wu W.L."/>
            <person name="Chen Y.Y."/>
            <person name="Chang S.B."/>
            <person name="Sakamoto S."/>
            <person name="Ohme-Takagi M."/>
            <person name="Yagi M."/>
            <person name="Zeng S.J."/>
            <person name="Shen C.Y."/>
            <person name="Yeh C.M."/>
            <person name="Luo Y.B."/>
            <person name="Tsai W.C."/>
            <person name="Van de Peer Y."/>
            <person name="Liu Z.J."/>
        </authorList>
    </citation>
    <scope>NUCLEOTIDE SEQUENCE [LARGE SCALE GENOMIC DNA]</scope>
    <source>
        <strain evidence="7">cv. Shenzhen</strain>
        <tissue evidence="6">Stem</tissue>
    </source>
</reference>
<dbReference type="PANTHER" id="PTHR31444">
    <property type="entry name" value="OS11G0490100 PROTEIN"/>
    <property type="match status" value="1"/>
</dbReference>
<keyword evidence="6" id="KW-0489">Methyltransferase</keyword>
<gene>
    <name evidence="6" type="primary">GXM2</name>
    <name evidence="6" type="ORF">AXF42_Ash007323</name>
</gene>
<feature type="transmembrane region" description="Helical" evidence="5">
    <location>
        <begin position="9"/>
        <end position="33"/>
    </location>
</feature>
<dbReference type="OrthoDB" id="1896682at2759"/>
<dbReference type="GO" id="GO:0032259">
    <property type="term" value="P:methylation"/>
    <property type="evidence" value="ECO:0007669"/>
    <property type="project" value="UniProtKB-KW"/>
</dbReference>
<keyword evidence="7" id="KW-1185">Reference proteome</keyword>
<dbReference type="Pfam" id="PF21729">
    <property type="entry name" value="IRX15_IRX15L_GXM"/>
    <property type="match status" value="1"/>
</dbReference>
<keyword evidence="6" id="KW-0808">Transferase</keyword>
<dbReference type="EMBL" id="KZ451903">
    <property type="protein sequence ID" value="PKA64577.1"/>
    <property type="molecule type" value="Genomic_DNA"/>
</dbReference>
<organism evidence="6 7">
    <name type="scientific">Apostasia shenzhenica</name>
    <dbReference type="NCBI Taxonomy" id="1088818"/>
    <lineage>
        <taxon>Eukaryota</taxon>
        <taxon>Viridiplantae</taxon>
        <taxon>Streptophyta</taxon>
        <taxon>Embryophyta</taxon>
        <taxon>Tracheophyta</taxon>
        <taxon>Spermatophyta</taxon>
        <taxon>Magnoliopsida</taxon>
        <taxon>Liliopsida</taxon>
        <taxon>Asparagales</taxon>
        <taxon>Orchidaceae</taxon>
        <taxon>Apostasioideae</taxon>
        <taxon>Apostasia</taxon>
    </lineage>
</organism>
<sequence length="278" mass="31311">MPSAKKKLLLLLIIIIFFFFFSSAFFIITLFILRGSTSIKPFYHISRPSCTSGNSSYFSHRLARRSTSREEEPPLTAKELHLLSRVGAGGPSRNLLFFGLNPQFLPLAETTAGAGGSAIFLEDDANRVRRFGSDKSAVHLVKYNGEAAKAYELLRQAREDRSCRRPVGSGSCRLEIAGLPREVREKKWDVVVVDGPRGGRPESPGRMEAIYTAAAVARRGNATDVLVHDVDRMIEKWYSWEFLCHENLLSAKGRLWHFRVEGGREEDEFCPTNRVMIM</sequence>
<evidence type="ECO:0000313" key="7">
    <source>
        <dbReference type="Proteomes" id="UP000236161"/>
    </source>
</evidence>